<feature type="region of interest" description="Disordered" evidence="1">
    <location>
        <begin position="202"/>
        <end position="225"/>
    </location>
</feature>
<keyword evidence="3" id="KW-1185">Reference proteome</keyword>
<dbReference type="AlphaFoldDB" id="A0A067S9T6"/>
<evidence type="ECO:0000256" key="1">
    <source>
        <dbReference type="SAM" id="MobiDB-lite"/>
    </source>
</evidence>
<organism evidence="2 3">
    <name type="scientific">Galerina marginata (strain CBS 339.88)</name>
    <dbReference type="NCBI Taxonomy" id="685588"/>
    <lineage>
        <taxon>Eukaryota</taxon>
        <taxon>Fungi</taxon>
        <taxon>Dikarya</taxon>
        <taxon>Basidiomycota</taxon>
        <taxon>Agaricomycotina</taxon>
        <taxon>Agaricomycetes</taxon>
        <taxon>Agaricomycetidae</taxon>
        <taxon>Agaricales</taxon>
        <taxon>Agaricineae</taxon>
        <taxon>Strophariaceae</taxon>
        <taxon>Galerina</taxon>
    </lineage>
</organism>
<accession>A0A067S9T6</accession>
<reference evidence="3" key="1">
    <citation type="journal article" date="2014" name="Proc. Natl. Acad. Sci. U.S.A.">
        <title>Extensive sampling of basidiomycete genomes demonstrates inadequacy of the white-rot/brown-rot paradigm for wood decay fungi.</title>
        <authorList>
            <person name="Riley R."/>
            <person name="Salamov A.A."/>
            <person name="Brown D.W."/>
            <person name="Nagy L.G."/>
            <person name="Floudas D."/>
            <person name="Held B.W."/>
            <person name="Levasseur A."/>
            <person name="Lombard V."/>
            <person name="Morin E."/>
            <person name="Otillar R."/>
            <person name="Lindquist E.A."/>
            <person name="Sun H."/>
            <person name="LaButti K.M."/>
            <person name="Schmutz J."/>
            <person name="Jabbour D."/>
            <person name="Luo H."/>
            <person name="Baker S.E."/>
            <person name="Pisabarro A.G."/>
            <person name="Walton J.D."/>
            <person name="Blanchette R.A."/>
            <person name="Henrissat B."/>
            <person name="Martin F."/>
            <person name="Cullen D."/>
            <person name="Hibbett D.S."/>
            <person name="Grigoriev I.V."/>
        </authorList>
    </citation>
    <scope>NUCLEOTIDE SEQUENCE [LARGE SCALE GENOMIC DNA]</scope>
    <source>
        <strain evidence="3">CBS 339.88</strain>
    </source>
</reference>
<dbReference type="HOGENOM" id="CLU_1065769_0_0_1"/>
<dbReference type="Proteomes" id="UP000027222">
    <property type="component" value="Unassembled WGS sequence"/>
</dbReference>
<name>A0A067S9T6_GALM3</name>
<protein>
    <submittedName>
        <fullName evidence="2">Uncharacterized protein</fullName>
    </submittedName>
</protein>
<dbReference type="EMBL" id="KL142413">
    <property type="protein sequence ID" value="KDR67606.1"/>
    <property type="molecule type" value="Genomic_DNA"/>
</dbReference>
<evidence type="ECO:0000313" key="3">
    <source>
        <dbReference type="Proteomes" id="UP000027222"/>
    </source>
</evidence>
<sequence>MFCRPVIRDKTGSASVRNLKKNSDEKPRRLLGDAVDNTDDLRQGILDTQDTRVLGAQNMLYNPLAAIKLLEAIGVISKAEAQKAASQSVKRLTLHSFGKSFLPSDPARIADNLDAYTSLWHKYWLALISIRPLSLTMDSEPIHLIAFRPSCVDKSKALASFIRQANTVDLARNLHSAEMVYVPSLRGAGRLERLQLINHRLNASSQEPRDYGPSPTSNEKPQAAVDPIRYQLWTTELVMTMMEKKMTTTVWTRKGPQAPFA</sequence>
<gene>
    <name evidence="2" type="ORF">GALMADRAFT_216247</name>
</gene>
<proteinExistence type="predicted"/>
<evidence type="ECO:0000313" key="2">
    <source>
        <dbReference type="EMBL" id="KDR67606.1"/>
    </source>
</evidence>